<dbReference type="PANTHER" id="PTHR24056:SF467">
    <property type="entry name" value="PROTEIN KINASE DOMAIN-CONTAINING PROTEIN"/>
    <property type="match status" value="1"/>
</dbReference>
<dbReference type="STRING" id="77586.A0A0D9XE96"/>
<name>A0A0D9XE96_9ORYZ</name>
<evidence type="ECO:0000259" key="7">
    <source>
        <dbReference type="PROSITE" id="PS50011"/>
    </source>
</evidence>
<reference evidence="8" key="3">
    <citation type="submission" date="2015-04" db="UniProtKB">
        <authorList>
            <consortium name="EnsemblPlants"/>
        </authorList>
    </citation>
    <scope>IDENTIFICATION</scope>
</reference>
<dbReference type="Pfam" id="PF00069">
    <property type="entry name" value="Pkinase"/>
    <property type="match status" value="1"/>
</dbReference>
<keyword evidence="6" id="KW-1133">Transmembrane helix</keyword>
<sequence>MANKSDDTTQLAELCAIIDAAAAAETMGERRVASISAMIDEFHAVVRDDDDDVKTVLRRRRSSSSSRKMKKRGRWWRRVDGTSRTQCSYRQIETISNGGFGVVVKAENRDTGETVAIKTLRRRGGADADAYATGVLLREACFMAACGGNPHLVGLHGVARNPQTKEYSLVMEYVGPSLSDAMDEHVKRHGRGNTESTVRRTMRQLLAGVEAMHGRGVIHRNIKLSNILVVDGDGDAVKICDFGLAVSTAEAAPPCRWGGTDWYMSPEMLLEVPDYDELVDMWSLGCVMAKLLSGKALFRGEGINEQLDKIFDVVGVPGKKTRKAFESKSKLLAQKVRQWQWRARQSSPEQRRAGVDNRLRELFPETMLSQDGFEVLKGLLTFNPAKRMTASAALRHRWFAGADDSKSGGAAALFRKATLLMFLLVGVLIIAWALVRLSIGVTAGN</sequence>
<proteinExistence type="predicted"/>
<evidence type="ECO:0000313" key="8">
    <source>
        <dbReference type="EnsemblPlants" id="LPERR09G08630.1"/>
    </source>
</evidence>
<feature type="transmembrane region" description="Helical" evidence="6">
    <location>
        <begin position="419"/>
        <end position="439"/>
    </location>
</feature>
<reference evidence="8 9" key="1">
    <citation type="submission" date="2012-08" db="EMBL/GenBank/DDBJ databases">
        <title>Oryza genome evolution.</title>
        <authorList>
            <person name="Wing R.A."/>
        </authorList>
    </citation>
    <scope>NUCLEOTIDE SEQUENCE</scope>
</reference>
<dbReference type="InterPro" id="IPR011009">
    <property type="entry name" value="Kinase-like_dom_sf"/>
</dbReference>
<evidence type="ECO:0000256" key="5">
    <source>
        <dbReference type="ARBA" id="ARBA00049280"/>
    </source>
</evidence>
<evidence type="ECO:0000256" key="6">
    <source>
        <dbReference type="SAM" id="Phobius"/>
    </source>
</evidence>
<keyword evidence="4" id="KW-0067">ATP-binding</keyword>
<keyword evidence="6" id="KW-0812">Transmembrane</keyword>
<evidence type="ECO:0000256" key="3">
    <source>
        <dbReference type="ARBA" id="ARBA00022741"/>
    </source>
</evidence>
<dbReference type="SUPFAM" id="SSF56112">
    <property type="entry name" value="Protein kinase-like (PK-like)"/>
    <property type="match status" value="1"/>
</dbReference>
<dbReference type="eggNOG" id="KOG0663">
    <property type="taxonomic scope" value="Eukaryota"/>
</dbReference>
<evidence type="ECO:0000313" key="9">
    <source>
        <dbReference type="Proteomes" id="UP000032180"/>
    </source>
</evidence>
<dbReference type="Gramene" id="LPERR09G08630.1">
    <property type="protein sequence ID" value="LPERR09G08630.1"/>
    <property type="gene ID" value="LPERR09G08630"/>
</dbReference>
<evidence type="ECO:0000256" key="2">
    <source>
        <dbReference type="ARBA" id="ARBA00022553"/>
    </source>
</evidence>
<dbReference type="PROSITE" id="PS50011">
    <property type="entry name" value="PROTEIN_KINASE_DOM"/>
    <property type="match status" value="1"/>
</dbReference>
<dbReference type="InterPro" id="IPR050108">
    <property type="entry name" value="CDK"/>
</dbReference>
<accession>A0A0D9XE96</accession>
<dbReference type="GO" id="GO:0005634">
    <property type="term" value="C:nucleus"/>
    <property type="evidence" value="ECO:0007669"/>
    <property type="project" value="TreeGrafter"/>
</dbReference>
<dbReference type="InterPro" id="IPR000719">
    <property type="entry name" value="Prot_kinase_dom"/>
</dbReference>
<dbReference type="EC" id="2.7.11.23" evidence="1"/>
<dbReference type="GO" id="GO:0005524">
    <property type="term" value="F:ATP binding"/>
    <property type="evidence" value="ECO:0007669"/>
    <property type="project" value="UniProtKB-KW"/>
</dbReference>
<protein>
    <recommendedName>
        <fullName evidence="1">[RNA-polymerase]-subunit kinase</fullName>
        <ecNumber evidence="1">2.7.11.23</ecNumber>
    </recommendedName>
</protein>
<comment type="catalytic activity">
    <reaction evidence="5">
        <text>[DNA-directed RNA polymerase] + ATP = phospho-[DNA-directed RNA polymerase] + ADP + H(+)</text>
        <dbReference type="Rhea" id="RHEA:10216"/>
        <dbReference type="Rhea" id="RHEA-COMP:11321"/>
        <dbReference type="Rhea" id="RHEA-COMP:11322"/>
        <dbReference type="ChEBI" id="CHEBI:15378"/>
        <dbReference type="ChEBI" id="CHEBI:30616"/>
        <dbReference type="ChEBI" id="CHEBI:43176"/>
        <dbReference type="ChEBI" id="CHEBI:68546"/>
        <dbReference type="ChEBI" id="CHEBI:456216"/>
        <dbReference type="EC" id="2.7.11.23"/>
    </reaction>
</comment>
<dbReference type="EnsemblPlants" id="LPERR09G08630.1">
    <property type="protein sequence ID" value="LPERR09G08630.1"/>
    <property type="gene ID" value="LPERR09G08630"/>
</dbReference>
<dbReference type="PANTHER" id="PTHR24056">
    <property type="entry name" value="CELL DIVISION PROTEIN KINASE"/>
    <property type="match status" value="1"/>
</dbReference>
<keyword evidence="2" id="KW-0597">Phosphoprotein</keyword>
<evidence type="ECO:0000256" key="4">
    <source>
        <dbReference type="ARBA" id="ARBA00022840"/>
    </source>
</evidence>
<dbReference type="Gene3D" id="3.30.200.20">
    <property type="entry name" value="Phosphorylase Kinase, domain 1"/>
    <property type="match status" value="1"/>
</dbReference>
<dbReference type="GO" id="GO:0007346">
    <property type="term" value="P:regulation of mitotic cell cycle"/>
    <property type="evidence" value="ECO:0007669"/>
    <property type="project" value="TreeGrafter"/>
</dbReference>
<organism evidence="8 9">
    <name type="scientific">Leersia perrieri</name>
    <dbReference type="NCBI Taxonomy" id="77586"/>
    <lineage>
        <taxon>Eukaryota</taxon>
        <taxon>Viridiplantae</taxon>
        <taxon>Streptophyta</taxon>
        <taxon>Embryophyta</taxon>
        <taxon>Tracheophyta</taxon>
        <taxon>Spermatophyta</taxon>
        <taxon>Magnoliopsida</taxon>
        <taxon>Liliopsida</taxon>
        <taxon>Poales</taxon>
        <taxon>Poaceae</taxon>
        <taxon>BOP clade</taxon>
        <taxon>Oryzoideae</taxon>
        <taxon>Oryzeae</taxon>
        <taxon>Oryzinae</taxon>
        <taxon>Leersia</taxon>
    </lineage>
</organism>
<dbReference type="Proteomes" id="UP000032180">
    <property type="component" value="Chromosome 9"/>
</dbReference>
<keyword evidence="6" id="KW-0472">Membrane</keyword>
<dbReference type="HOGENOM" id="CLU_000288_181_1_1"/>
<evidence type="ECO:0000256" key="1">
    <source>
        <dbReference type="ARBA" id="ARBA00012409"/>
    </source>
</evidence>
<keyword evidence="3" id="KW-0547">Nucleotide-binding</keyword>
<reference evidence="9" key="2">
    <citation type="submission" date="2013-12" db="EMBL/GenBank/DDBJ databases">
        <authorList>
            <person name="Yu Y."/>
            <person name="Lee S."/>
            <person name="de Baynast K."/>
            <person name="Wissotski M."/>
            <person name="Liu L."/>
            <person name="Talag J."/>
            <person name="Goicoechea J."/>
            <person name="Angelova A."/>
            <person name="Jetty R."/>
            <person name="Kudrna D."/>
            <person name="Golser W."/>
            <person name="Rivera L."/>
            <person name="Zhang J."/>
            <person name="Wing R."/>
        </authorList>
    </citation>
    <scope>NUCLEOTIDE SEQUENCE</scope>
</reference>
<dbReference type="AlphaFoldDB" id="A0A0D9XE96"/>
<dbReference type="GO" id="GO:0008353">
    <property type="term" value="F:RNA polymerase II CTD heptapeptide repeat kinase activity"/>
    <property type="evidence" value="ECO:0007669"/>
    <property type="project" value="UniProtKB-EC"/>
</dbReference>
<feature type="domain" description="Protein kinase" evidence="7">
    <location>
        <begin position="89"/>
        <end position="399"/>
    </location>
</feature>
<keyword evidence="9" id="KW-1185">Reference proteome</keyword>
<dbReference type="Gene3D" id="1.10.510.10">
    <property type="entry name" value="Transferase(Phosphotransferase) domain 1"/>
    <property type="match status" value="1"/>
</dbReference>